<evidence type="ECO:0000313" key="3">
    <source>
        <dbReference type="Proteomes" id="UP001142055"/>
    </source>
</evidence>
<dbReference type="EMBL" id="JAPWDV010000002">
    <property type="protein sequence ID" value="KAJ6220223.1"/>
    <property type="molecule type" value="Genomic_DNA"/>
</dbReference>
<protein>
    <recommendedName>
        <fullName evidence="1">PiggyBac transposable element-derived protein domain-containing protein</fullName>
    </recommendedName>
</protein>
<evidence type="ECO:0000313" key="2">
    <source>
        <dbReference type="EMBL" id="KAJ6220223.1"/>
    </source>
</evidence>
<keyword evidence="3" id="KW-1185">Reference proteome</keyword>
<comment type="caution">
    <text evidence="2">The sequence shown here is derived from an EMBL/GenBank/DDBJ whole genome shotgun (WGS) entry which is preliminary data.</text>
</comment>
<gene>
    <name evidence="2" type="ORF">RDWZM_006035</name>
</gene>
<feature type="domain" description="PiggyBac transposable element-derived protein" evidence="1">
    <location>
        <begin position="88"/>
        <end position="158"/>
    </location>
</feature>
<name>A0A9Q0RLD9_BLOTA</name>
<dbReference type="Pfam" id="PF13843">
    <property type="entry name" value="DDE_Tnp_1_7"/>
    <property type="match status" value="1"/>
</dbReference>
<accession>A0A9Q0RLD9</accession>
<reference evidence="2" key="1">
    <citation type="submission" date="2022-12" db="EMBL/GenBank/DDBJ databases">
        <title>Genome assemblies of Blomia tropicalis.</title>
        <authorList>
            <person name="Cui Y."/>
        </authorList>
    </citation>
    <scope>NUCLEOTIDE SEQUENCE</scope>
    <source>
        <tissue evidence="2">Adult mites</tissue>
    </source>
</reference>
<organism evidence="2 3">
    <name type="scientific">Blomia tropicalis</name>
    <name type="common">Mite</name>
    <dbReference type="NCBI Taxonomy" id="40697"/>
    <lineage>
        <taxon>Eukaryota</taxon>
        <taxon>Metazoa</taxon>
        <taxon>Ecdysozoa</taxon>
        <taxon>Arthropoda</taxon>
        <taxon>Chelicerata</taxon>
        <taxon>Arachnida</taxon>
        <taxon>Acari</taxon>
        <taxon>Acariformes</taxon>
        <taxon>Sarcoptiformes</taxon>
        <taxon>Astigmata</taxon>
        <taxon>Glycyphagoidea</taxon>
        <taxon>Echimyopodidae</taxon>
        <taxon>Blomia</taxon>
    </lineage>
</organism>
<dbReference type="AlphaFoldDB" id="A0A9Q0RLD9"/>
<proteinExistence type="predicted"/>
<dbReference type="InterPro" id="IPR029526">
    <property type="entry name" value="PGBD"/>
</dbReference>
<dbReference type="Proteomes" id="UP001142055">
    <property type="component" value="Chromosome 2"/>
</dbReference>
<sequence length="164" mass="19014">MDQIDIDFIPFEDELVSESEDCVEELSSTDDEEDKICRTTIPSKKNPTVIWTSHKPKSSRRQSANSIDNAYYKYSGLINKSKDVTTFVQSFNLFIDGKITNIIIQETNRRAQSFHKEQEKEWQDMVQYEFKALIGVLLFGAATRSNKEAVRDLWNFQPGKSRSF</sequence>
<evidence type="ECO:0000259" key="1">
    <source>
        <dbReference type="Pfam" id="PF13843"/>
    </source>
</evidence>